<name>A0A543ES24_9MICO</name>
<feature type="transmembrane region" description="Helical" evidence="1">
    <location>
        <begin position="109"/>
        <end position="130"/>
    </location>
</feature>
<dbReference type="AlphaFoldDB" id="A0A543ES24"/>
<keyword evidence="1" id="KW-1133">Transmembrane helix</keyword>
<dbReference type="Proteomes" id="UP000320235">
    <property type="component" value="Unassembled WGS sequence"/>
</dbReference>
<reference evidence="2 3" key="1">
    <citation type="submission" date="2019-06" db="EMBL/GenBank/DDBJ databases">
        <title>Sequencing the genomes of 1000 actinobacteria strains.</title>
        <authorList>
            <person name="Klenk H.-P."/>
        </authorList>
    </citation>
    <scope>NUCLEOTIDE SEQUENCE [LARGE SCALE GENOMIC DNA]</scope>
    <source>
        <strain evidence="2 3">DSM 105492</strain>
    </source>
</reference>
<keyword evidence="1" id="KW-0812">Transmembrane</keyword>
<evidence type="ECO:0000313" key="3">
    <source>
        <dbReference type="Proteomes" id="UP000320235"/>
    </source>
</evidence>
<feature type="transmembrane region" description="Helical" evidence="1">
    <location>
        <begin position="12"/>
        <end position="32"/>
    </location>
</feature>
<comment type="caution">
    <text evidence="2">The sequence shown here is derived from an EMBL/GenBank/DDBJ whole genome shotgun (WGS) entry which is preliminary data.</text>
</comment>
<organism evidence="2 3">
    <name type="scientific">Microbacterium kyungheense</name>
    <dbReference type="NCBI Taxonomy" id="1263636"/>
    <lineage>
        <taxon>Bacteria</taxon>
        <taxon>Bacillati</taxon>
        <taxon>Actinomycetota</taxon>
        <taxon>Actinomycetes</taxon>
        <taxon>Micrococcales</taxon>
        <taxon>Microbacteriaceae</taxon>
        <taxon>Microbacterium</taxon>
    </lineage>
</organism>
<sequence>MPTKTPPALGRADIATLAMLVLLAVLVGIWPLTGSLTTWVPYLAIPAAAGLPYLWPPLRLVPLGETTWAFWIADTAGVLVMLAVAWAMLRAAARKRLRPRAGRAFWRGLWVTIVAIVAGNLVRAVFSSFVVHADLGTYLGTLAAGILISALTAIVPGALVGAVAALVSATARAAPAPAPAR</sequence>
<protein>
    <submittedName>
        <fullName evidence="2">Uncharacterized protein</fullName>
    </submittedName>
</protein>
<accession>A0A543ES24</accession>
<proteinExistence type="predicted"/>
<keyword evidence="1" id="KW-0472">Membrane</keyword>
<keyword evidence="3" id="KW-1185">Reference proteome</keyword>
<dbReference type="EMBL" id="VFPE01000004">
    <property type="protein sequence ID" value="TQM24386.1"/>
    <property type="molecule type" value="Genomic_DNA"/>
</dbReference>
<feature type="transmembrane region" description="Helical" evidence="1">
    <location>
        <begin position="68"/>
        <end position="89"/>
    </location>
</feature>
<evidence type="ECO:0000313" key="2">
    <source>
        <dbReference type="EMBL" id="TQM24386.1"/>
    </source>
</evidence>
<dbReference type="RefSeq" id="WP_141895458.1">
    <property type="nucleotide sequence ID" value="NZ_BAABLH010000006.1"/>
</dbReference>
<evidence type="ECO:0000256" key="1">
    <source>
        <dbReference type="SAM" id="Phobius"/>
    </source>
</evidence>
<gene>
    <name evidence="2" type="ORF">FB391_2899</name>
</gene>
<feature type="transmembrane region" description="Helical" evidence="1">
    <location>
        <begin position="142"/>
        <end position="167"/>
    </location>
</feature>
<dbReference type="OrthoDB" id="5082342at2"/>